<evidence type="ECO:0000256" key="1">
    <source>
        <dbReference type="ARBA" id="ARBA00023157"/>
    </source>
</evidence>
<dbReference type="GO" id="GO:0006629">
    <property type="term" value="P:lipid metabolic process"/>
    <property type="evidence" value="ECO:0007669"/>
    <property type="project" value="InterPro"/>
</dbReference>
<keyword evidence="1" id="KW-1015">Disulfide bond</keyword>
<dbReference type="Proteomes" id="UP000076761">
    <property type="component" value="Unassembled WGS sequence"/>
</dbReference>
<evidence type="ECO:0000256" key="3">
    <source>
        <dbReference type="ARBA" id="ARBA00047591"/>
    </source>
</evidence>
<dbReference type="GO" id="GO:0016787">
    <property type="term" value="F:hydrolase activity"/>
    <property type="evidence" value="ECO:0007669"/>
    <property type="project" value="UniProtKB-KW"/>
</dbReference>
<accession>A0A165R447</accession>
<dbReference type="Pfam" id="PF01764">
    <property type="entry name" value="Lipase_3"/>
    <property type="match status" value="1"/>
</dbReference>
<name>A0A165R447_9AGAM</name>
<evidence type="ECO:0000256" key="2">
    <source>
        <dbReference type="ARBA" id="ARBA00043996"/>
    </source>
</evidence>
<proteinExistence type="inferred from homology"/>
<dbReference type="InterPro" id="IPR051218">
    <property type="entry name" value="Sec_MonoDiacylglyc_Lipase"/>
</dbReference>
<keyword evidence="7" id="KW-1185">Reference proteome</keyword>
<sequence length="419" mass="46501">MTAPISLESQYLALKREVRLHHVQQLLEIGDNYKLETDLSVGTLKGAFSLDVERLVEWKKEAKQQFDKAVARQVFGTKGTISWENAILTFLESSAMYLRDEKKVGEAIKVAKSDMNLAIKFLDEADADIQKVAKSWGLRYITICDLADTAPDGRTTLVGPFCGAFSSMDPNKPFVGIAFKGTTSESEFLVDLDRELKETGDDSILWNASVSKGVFSCLFGTYGDWGVPMHHIVEFIQIETSRLAKGSTKLIPHCTGHSLGASYATLCYAQLLRYYLDPTKPVEWNLGDLYTYGSPRIAGNNFALKLKKTLSGAPKAGSAWRIVNENDVVATISPVPKYFWQGEPEQDDPMIYFHVDEAYRISAAAAQPIKSEIGTGLGPAPQTLKFLHNFKHISDHMPLKYWPALLAAEKHARKNITGA</sequence>
<dbReference type="InterPro" id="IPR029058">
    <property type="entry name" value="AB_hydrolase_fold"/>
</dbReference>
<dbReference type="PANTHER" id="PTHR45856">
    <property type="entry name" value="ALPHA/BETA-HYDROLASES SUPERFAMILY PROTEIN"/>
    <property type="match status" value="1"/>
</dbReference>
<dbReference type="OrthoDB" id="426718at2759"/>
<feature type="domain" description="Fungal lipase-type" evidence="5">
    <location>
        <begin position="177"/>
        <end position="334"/>
    </location>
</feature>
<keyword evidence="6" id="KW-0378">Hydrolase</keyword>
<dbReference type="PANTHER" id="PTHR45856:SF24">
    <property type="entry name" value="FUNGAL LIPASE-LIKE DOMAIN-CONTAINING PROTEIN"/>
    <property type="match status" value="1"/>
</dbReference>
<dbReference type="SUPFAM" id="SSF53474">
    <property type="entry name" value="alpha/beta-Hydrolases"/>
    <property type="match status" value="1"/>
</dbReference>
<dbReference type="AlphaFoldDB" id="A0A165R447"/>
<comment type="catalytic activity">
    <reaction evidence="4">
        <text>a monoacylglycerol + H2O = glycerol + a fatty acid + H(+)</text>
        <dbReference type="Rhea" id="RHEA:15245"/>
        <dbReference type="ChEBI" id="CHEBI:15377"/>
        <dbReference type="ChEBI" id="CHEBI:15378"/>
        <dbReference type="ChEBI" id="CHEBI:17408"/>
        <dbReference type="ChEBI" id="CHEBI:17754"/>
        <dbReference type="ChEBI" id="CHEBI:28868"/>
    </reaction>
</comment>
<dbReference type="Gene3D" id="3.40.50.1820">
    <property type="entry name" value="alpha/beta hydrolase"/>
    <property type="match status" value="1"/>
</dbReference>
<evidence type="ECO:0000313" key="7">
    <source>
        <dbReference type="Proteomes" id="UP000076761"/>
    </source>
</evidence>
<evidence type="ECO:0000259" key="5">
    <source>
        <dbReference type="Pfam" id="PF01764"/>
    </source>
</evidence>
<evidence type="ECO:0000256" key="4">
    <source>
        <dbReference type="ARBA" id="ARBA00048461"/>
    </source>
</evidence>
<evidence type="ECO:0000313" key="6">
    <source>
        <dbReference type="EMBL" id="KZT23278.1"/>
    </source>
</evidence>
<reference evidence="6 7" key="1">
    <citation type="journal article" date="2016" name="Mol. Biol. Evol.">
        <title>Comparative Genomics of Early-Diverging Mushroom-Forming Fungi Provides Insights into the Origins of Lignocellulose Decay Capabilities.</title>
        <authorList>
            <person name="Nagy L.G."/>
            <person name="Riley R."/>
            <person name="Tritt A."/>
            <person name="Adam C."/>
            <person name="Daum C."/>
            <person name="Floudas D."/>
            <person name="Sun H."/>
            <person name="Yadav J.S."/>
            <person name="Pangilinan J."/>
            <person name="Larsson K.H."/>
            <person name="Matsuura K."/>
            <person name="Barry K."/>
            <person name="Labutti K."/>
            <person name="Kuo R."/>
            <person name="Ohm R.A."/>
            <person name="Bhattacharya S.S."/>
            <person name="Shirouzu T."/>
            <person name="Yoshinaga Y."/>
            <person name="Martin F.M."/>
            <person name="Grigoriev I.V."/>
            <person name="Hibbett D.S."/>
        </authorList>
    </citation>
    <scope>NUCLEOTIDE SEQUENCE [LARGE SCALE GENOMIC DNA]</scope>
    <source>
        <strain evidence="6 7">HHB14362 ss-1</strain>
    </source>
</reference>
<comment type="catalytic activity">
    <reaction evidence="3">
        <text>a diacylglycerol + H2O = a monoacylglycerol + a fatty acid + H(+)</text>
        <dbReference type="Rhea" id="RHEA:32731"/>
        <dbReference type="ChEBI" id="CHEBI:15377"/>
        <dbReference type="ChEBI" id="CHEBI:15378"/>
        <dbReference type="ChEBI" id="CHEBI:17408"/>
        <dbReference type="ChEBI" id="CHEBI:18035"/>
        <dbReference type="ChEBI" id="CHEBI:28868"/>
    </reaction>
</comment>
<gene>
    <name evidence="6" type="ORF">NEOLEDRAFT_1180154</name>
</gene>
<dbReference type="EMBL" id="KV425586">
    <property type="protein sequence ID" value="KZT23278.1"/>
    <property type="molecule type" value="Genomic_DNA"/>
</dbReference>
<comment type="similarity">
    <text evidence="2">Belongs to the AB hydrolase superfamily. Lipase family. Class 3 subfamily.</text>
</comment>
<organism evidence="6 7">
    <name type="scientific">Neolentinus lepideus HHB14362 ss-1</name>
    <dbReference type="NCBI Taxonomy" id="1314782"/>
    <lineage>
        <taxon>Eukaryota</taxon>
        <taxon>Fungi</taxon>
        <taxon>Dikarya</taxon>
        <taxon>Basidiomycota</taxon>
        <taxon>Agaricomycotina</taxon>
        <taxon>Agaricomycetes</taxon>
        <taxon>Gloeophyllales</taxon>
        <taxon>Gloeophyllaceae</taxon>
        <taxon>Neolentinus</taxon>
    </lineage>
</organism>
<protein>
    <submittedName>
        <fullName evidence="6">Alpha/beta-hydrolase</fullName>
    </submittedName>
</protein>
<dbReference type="InParanoid" id="A0A165R447"/>
<dbReference type="CDD" id="cd00519">
    <property type="entry name" value="Lipase_3"/>
    <property type="match status" value="1"/>
</dbReference>
<dbReference type="InterPro" id="IPR002921">
    <property type="entry name" value="Fungal_lipase-type"/>
</dbReference>